<evidence type="ECO:0000313" key="9">
    <source>
        <dbReference type="Proteomes" id="UP000054988"/>
    </source>
</evidence>
<dbReference type="GO" id="GO:0030695">
    <property type="term" value="F:GTPase regulator activity"/>
    <property type="evidence" value="ECO:0007669"/>
    <property type="project" value="UniProtKB-ARBA"/>
</dbReference>
<keyword evidence="4 5" id="KW-0440">LIM domain</keyword>
<feature type="compositionally biased region" description="Polar residues" evidence="6">
    <location>
        <begin position="91"/>
        <end position="104"/>
    </location>
</feature>
<dbReference type="CDD" id="cd09397">
    <property type="entry name" value="LIM1_UF1"/>
    <property type="match status" value="1"/>
</dbReference>
<dbReference type="GO" id="GO:0046872">
    <property type="term" value="F:metal ion binding"/>
    <property type="evidence" value="ECO:0007669"/>
    <property type="project" value="UniProtKB-KW"/>
</dbReference>
<protein>
    <recommendedName>
        <fullName evidence="7">LIM zinc-binding domain-containing protein</fullName>
    </recommendedName>
</protein>
<feature type="compositionally biased region" description="Low complexity" evidence="6">
    <location>
        <begin position="373"/>
        <end position="382"/>
    </location>
</feature>
<reference evidence="8 9" key="1">
    <citation type="submission" date="2015-12" db="EMBL/GenBank/DDBJ databases">
        <title>Draft genome sequence of Moniliophthora roreri, the causal agent of frosty pod rot of cacao.</title>
        <authorList>
            <person name="Aime M.C."/>
            <person name="Diaz-Valderrama J.R."/>
            <person name="Kijpornyongpan T."/>
            <person name="Phillips-Mora W."/>
        </authorList>
    </citation>
    <scope>NUCLEOTIDE SEQUENCE [LARGE SCALE GENOMIC DNA]</scope>
    <source>
        <strain evidence="8 9">MCA 2952</strain>
    </source>
</reference>
<dbReference type="Pfam" id="PF00412">
    <property type="entry name" value="LIM"/>
    <property type="match status" value="1"/>
</dbReference>
<comment type="caution">
    <text evidence="8">The sequence shown here is derived from an EMBL/GenBank/DDBJ whole genome shotgun (WGS) entry which is preliminary data.</text>
</comment>
<dbReference type="Gene3D" id="2.10.110.10">
    <property type="entry name" value="Cysteine Rich Protein"/>
    <property type="match status" value="2"/>
</dbReference>
<feature type="compositionally biased region" description="Low complexity" evidence="6">
    <location>
        <begin position="448"/>
        <end position="458"/>
    </location>
</feature>
<evidence type="ECO:0000256" key="1">
    <source>
        <dbReference type="ARBA" id="ARBA00022723"/>
    </source>
</evidence>
<feature type="compositionally biased region" description="Pro residues" evidence="6">
    <location>
        <begin position="40"/>
        <end position="49"/>
    </location>
</feature>
<keyword evidence="3 5" id="KW-0862">Zinc</keyword>
<evidence type="ECO:0000256" key="2">
    <source>
        <dbReference type="ARBA" id="ARBA00022737"/>
    </source>
</evidence>
<dbReference type="PROSITE" id="PS00478">
    <property type="entry name" value="LIM_DOMAIN_1"/>
    <property type="match status" value="1"/>
</dbReference>
<feature type="compositionally biased region" description="Basic and acidic residues" evidence="6">
    <location>
        <begin position="496"/>
        <end position="506"/>
    </location>
</feature>
<feature type="compositionally biased region" description="Low complexity" evidence="6">
    <location>
        <begin position="227"/>
        <end position="240"/>
    </location>
</feature>
<sequence length="732" mass="78866">MALAPPSEPQGRISQLLPTVKCSNCNNPVPLAQLGEHQCPAPPPLPDLPKPSVSSSQATSLLPQRLQRLVSPSSPPPPSPSSSSNDFLPARNSSDSFRGSTSASGPRRSHAPSISTLRTRSTSSASSTLERISSPPRPSFSSPRDSSTSTLTSASASASSSPSPSSSPFAPLHATRPSFASSTPSNRDHFARPPPTHTAQPSHSSTKQVPPSPRRLPPMHHTNPSHASIMSSAPMAIPIPSSTPVPHPLSISTPRSPEPDTVTGGEAVQRVNGTPPLTSGSYSSDFSSVSSPLSPRTPDALTPGARPVDRNKIPQGRTSPKTHVTPGSPPREPSSSRRKSTSSIGSESEYGLAYADSTDYEDHDEDMKELMRRSNSARMSRSSSRKSQKGKEAAPPIPALPSTHHSKNSASISSQKTVDGKENANMFSASPSPDEEKQWSFTLRDEGFSPTTTRFPSTPASPPASKGAPLRSNTVQGLGGYTSPKIETPKLPARANTERGSTEKGVERKKRSKTCVRCEKRIEDGKWIQVDGGSVLCERCWKNMYLPKCRRCNLPIEKHAVSSSDGQLKGKYHKDCFNCHTCHKPFPNKTFYVYEGKPFCAYHYHEANRSLCTATTCGQPIEGPCAVSHTGARYHPEHMLCEYPGARACKERLTEYWEIDGLMLCEEHAKRASQGVFGLYGYGDDDDDLSHYGDDDEEVDGSWEDRKALKRVTRFIDLGLGGGSGIGGSDLR</sequence>
<dbReference type="SMART" id="SM00132">
    <property type="entry name" value="LIM"/>
    <property type="match status" value="1"/>
</dbReference>
<dbReference type="EMBL" id="LATX01001869">
    <property type="protein sequence ID" value="KTB37089.1"/>
    <property type="molecule type" value="Genomic_DNA"/>
</dbReference>
<feature type="compositionally biased region" description="Polar residues" evidence="6">
    <location>
        <begin position="408"/>
        <end position="417"/>
    </location>
</feature>
<evidence type="ECO:0000313" key="8">
    <source>
        <dbReference type="EMBL" id="KTB37089.1"/>
    </source>
</evidence>
<dbReference type="PANTHER" id="PTHR24205">
    <property type="entry name" value="FOUR AND A HALF LIM DOMAINS PROTEIN"/>
    <property type="match status" value="1"/>
</dbReference>
<dbReference type="GO" id="GO:0003712">
    <property type="term" value="F:transcription coregulator activity"/>
    <property type="evidence" value="ECO:0007669"/>
    <property type="project" value="TreeGrafter"/>
</dbReference>
<feature type="compositionally biased region" description="Low complexity" evidence="6">
    <location>
        <begin position="341"/>
        <end position="351"/>
    </location>
</feature>
<gene>
    <name evidence="8" type="ORF">WG66_10259</name>
</gene>
<feature type="compositionally biased region" description="Low complexity" evidence="6">
    <location>
        <begin position="279"/>
        <end position="294"/>
    </location>
</feature>
<evidence type="ECO:0000256" key="3">
    <source>
        <dbReference type="ARBA" id="ARBA00022833"/>
    </source>
</evidence>
<feature type="compositionally biased region" description="Basic and acidic residues" evidence="6">
    <location>
        <begin position="434"/>
        <end position="447"/>
    </location>
</feature>
<evidence type="ECO:0000259" key="7">
    <source>
        <dbReference type="PROSITE" id="PS50023"/>
    </source>
</evidence>
<feature type="region of interest" description="Disordered" evidence="6">
    <location>
        <begin position="26"/>
        <end position="506"/>
    </location>
</feature>
<feature type="compositionally biased region" description="Polar residues" evidence="6">
    <location>
        <begin position="197"/>
        <end position="209"/>
    </location>
</feature>
<dbReference type="CDD" id="cd08368">
    <property type="entry name" value="LIM"/>
    <property type="match status" value="1"/>
</dbReference>
<dbReference type="PANTHER" id="PTHR24205:SF16">
    <property type="entry name" value="GH01042P-RELATED"/>
    <property type="match status" value="1"/>
</dbReference>
<dbReference type="GO" id="GO:0005634">
    <property type="term" value="C:nucleus"/>
    <property type="evidence" value="ECO:0007669"/>
    <property type="project" value="TreeGrafter"/>
</dbReference>
<accession>A0A0W0FLC1</accession>
<dbReference type="Proteomes" id="UP000054988">
    <property type="component" value="Unassembled WGS sequence"/>
</dbReference>
<dbReference type="PROSITE" id="PS50023">
    <property type="entry name" value="LIM_DOMAIN_2"/>
    <property type="match status" value="1"/>
</dbReference>
<dbReference type="SUPFAM" id="SSF57716">
    <property type="entry name" value="Glucocorticoid receptor-like (DNA-binding domain)"/>
    <property type="match status" value="2"/>
</dbReference>
<evidence type="ECO:0000256" key="5">
    <source>
        <dbReference type="PROSITE-ProRule" id="PRU00125"/>
    </source>
</evidence>
<name>A0A0W0FLC1_MONRR</name>
<dbReference type="InterPro" id="IPR001781">
    <property type="entry name" value="Znf_LIM"/>
</dbReference>
<dbReference type="AlphaFoldDB" id="A0A0W0FLC1"/>
<dbReference type="eggNOG" id="KOG1703">
    <property type="taxonomic scope" value="Eukaryota"/>
</dbReference>
<evidence type="ECO:0000256" key="4">
    <source>
        <dbReference type="ARBA" id="ARBA00023038"/>
    </source>
</evidence>
<keyword evidence="2" id="KW-0677">Repeat</keyword>
<organism evidence="8 9">
    <name type="scientific">Moniliophthora roreri</name>
    <name type="common">Frosty pod rot fungus</name>
    <name type="synonym">Monilia roreri</name>
    <dbReference type="NCBI Taxonomy" id="221103"/>
    <lineage>
        <taxon>Eukaryota</taxon>
        <taxon>Fungi</taxon>
        <taxon>Dikarya</taxon>
        <taxon>Basidiomycota</taxon>
        <taxon>Agaricomycotina</taxon>
        <taxon>Agaricomycetes</taxon>
        <taxon>Agaricomycetidae</taxon>
        <taxon>Agaricales</taxon>
        <taxon>Marasmiineae</taxon>
        <taxon>Marasmiaceae</taxon>
        <taxon>Moniliophthora</taxon>
    </lineage>
</organism>
<feature type="compositionally biased region" description="Low complexity" evidence="6">
    <location>
        <begin position="113"/>
        <end position="168"/>
    </location>
</feature>
<feature type="domain" description="LIM zinc-binding" evidence="7">
    <location>
        <begin position="547"/>
        <end position="610"/>
    </location>
</feature>
<evidence type="ECO:0000256" key="6">
    <source>
        <dbReference type="SAM" id="MobiDB-lite"/>
    </source>
</evidence>
<keyword evidence="1 5" id="KW-0479">Metal-binding</keyword>
<proteinExistence type="predicted"/>